<comment type="caution">
    <text evidence="4">The sequence shown here is derived from an EMBL/GenBank/DDBJ whole genome shotgun (WGS) entry which is preliminary data.</text>
</comment>
<evidence type="ECO:0000313" key="3">
    <source>
        <dbReference type="EMBL" id="KAK4083267.1"/>
    </source>
</evidence>
<feature type="domain" description="AMP-dependent synthetase/ligase" evidence="2">
    <location>
        <begin position="13"/>
        <end position="337"/>
    </location>
</feature>
<dbReference type="Gene3D" id="3.40.50.12780">
    <property type="entry name" value="N-terminal domain of ligase-like"/>
    <property type="match status" value="1"/>
</dbReference>
<evidence type="ECO:0000313" key="5">
    <source>
        <dbReference type="Proteomes" id="UP000245956"/>
    </source>
</evidence>
<reference evidence="4 5" key="2">
    <citation type="journal article" date="2016" name="Front. Microbiol.">
        <title>Genome and transcriptome sequences reveal the specific parasitism of the nematophagous Purpureocillium lilacinum 36-1.</title>
        <authorList>
            <person name="Xie J."/>
            <person name="Li S."/>
            <person name="Mo C."/>
            <person name="Xiao X."/>
            <person name="Peng D."/>
            <person name="Wang G."/>
            <person name="Xiao Y."/>
        </authorList>
    </citation>
    <scope>NUCLEOTIDE SEQUENCE [LARGE SCALE GENOMIC DNA]</scope>
    <source>
        <strain evidence="4 5">36-1</strain>
    </source>
</reference>
<reference evidence="4" key="1">
    <citation type="submission" date="2015-05" db="EMBL/GenBank/DDBJ databases">
        <authorList>
            <person name="Wang D.B."/>
            <person name="Wang M."/>
        </authorList>
    </citation>
    <scope>NUCLEOTIDE SEQUENCE</scope>
    <source>
        <strain evidence="4">36-1</strain>
    </source>
</reference>
<accession>A0A2U3DX95</accession>
<protein>
    <recommendedName>
        <fullName evidence="2">AMP-dependent synthetase/ligase domain-containing protein</fullName>
    </recommendedName>
</protein>
<dbReference type="AlphaFoldDB" id="A0A2U3DX95"/>
<evidence type="ECO:0000256" key="1">
    <source>
        <dbReference type="ARBA" id="ARBA00006432"/>
    </source>
</evidence>
<dbReference type="PANTHER" id="PTHR43201">
    <property type="entry name" value="ACYL-COA SYNTHETASE"/>
    <property type="match status" value="1"/>
</dbReference>
<dbReference type="PANTHER" id="PTHR43201:SF8">
    <property type="entry name" value="ACYL-COA SYNTHETASE FAMILY MEMBER 3"/>
    <property type="match status" value="1"/>
</dbReference>
<organism evidence="4 5">
    <name type="scientific">Purpureocillium lilacinum</name>
    <name type="common">Paecilomyces lilacinus</name>
    <dbReference type="NCBI Taxonomy" id="33203"/>
    <lineage>
        <taxon>Eukaryota</taxon>
        <taxon>Fungi</taxon>
        <taxon>Dikarya</taxon>
        <taxon>Ascomycota</taxon>
        <taxon>Pezizomycotina</taxon>
        <taxon>Sordariomycetes</taxon>
        <taxon>Hypocreomycetidae</taxon>
        <taxon>Hypocreales</taxon>
        <taxon>Ophiocordycipitaceae</taxon>
        <taxon>Purpureocillium</taxon>
    </lineage>
</organism>
<dbReference type="Pfam" id="PF23562">
    <property type="entry name" value="AMP-binding_C_3"/>
    <property type="match status" value="1"/>
</dbReference>
<dbReference type="EMBL" id="JAWRVI010000058">
    <property type="protein sequence ID" value="KAK4083267.1"/>
    <property type="molecule type" value="Genomic_DNA"/>
</dbReference>
<comment type="similarity">
    <text evidence="1">Belongs to the ATP-dependent AMP-binding enzyme family.</text>
</comment>
<dbReference type="GO" id="GO:0031956">
    <property type="term" value="F:medium-chain fatty acid-CoA ligase activity"/>
    <property type="evidence" value="ECO:0007669"/>
    <property type="project" value="TreeGrafter"/>
</dbReference>
<dbReference type="Proteomes" id="UP000245956">
    <property type="component" value="Unassembled WGS sequence"/>
</dbReference>
<dbReference type="SUPFAM" id="SSF56801">
    <property type="entry name" value="Acetyl-CoA synthetase-like"/>
    <property type="match status" value="1"/>
</dbReference>
<evidence type="ECO:0000313" key="4">
    <source>
        <dbReference type="EMBL" id="PWI66857.1"/>
    </source>
</evidence>
<dbReference type="InterPro" id="IPR042099">
    <property type="entry name" value="ANL_N_sf"/>
</dbReference>
<evidence type="ECO:0000313" key="6">
    <source>
        <dbReference type="Proteomes" id="UP001287286"/>
    </source>
</evidence>
<proteinExistence type="inferred from homology"/>
<sequence length="541" mass="59515">MAPPRTHLSLLQDRARTHGSLRALHVAEQGPDSRVWKEVTYSQLLSDVEMAARFWAQEFASKGLQAGSTIGVWLKGFSYLDLIHLWGISRAGYVPQPISLRMADPKILLDLFARSEAVGLVVDPSCASSIANSGLITFVASDIFQLDTDNLPLPEWCPPSGPDDIIMLFHTSGSTSGKPKLVPATAGWLDASVKKAMDFLTKPTHRLRSQRQAAVVAAGSFCHVATTLMFLTFINDGGCLILPNAIPYTSVELREMVTQCGLTTLNMFSGFLSNLFREARQDESLLACLKDFEHVVYSGLPLDTKDELWALEQGISIVNVFASTEVGIMLRSTAPNGTHTVPPLEPFPGTAYEFRPVADGLSADRSLFELVVTAKSADCPHPSLRDRSTGDFYTGDLFTRCKPRGHLAAGRMDDWIKLESAFRCDTRSMEQKVMETCGDDLVGLAVVIGTGRALPALVVEPREESKLPAEDLKTELLNRISQFQSQRYIHERVVSPNRVLVVPRNGVPRVMTAKGTLRRQDVEMAFKDALDRIDIPANEDS</sequence>
<dbReference type="EMBL" id="LCWV01000022">
    <property type="protein sequence ID" value="PWI66857.1"/>
    <property type="molecule type" value="Genomic_DNA"/>
</dbReference>
<dbReference type="InterPro" id="IPR000873">
    <property type="entry name" value="AMP-dep_synth/lig_dom"/>
</dbReference>
<reference evidence="3" key="3">
    <citation type="submission" date="2023-11" db="EMBL/GenBank/DDBJ databases">
        <authorList>
            <person name="Beijen E."/>
            <person name="Ohm R.A."/>
        </authorList>
    </citation>
    <scope>NUCLEOTIDE SEQUENCE</scope>
    <source>
        <strain evidence="3">CBS 150709</strain>
    </source>
</reference>
<name>A0A2U3DX95_PURLI</name>
<dbReference type="GO" id="GO:0006631">
    <property type="term" value="P:fatty acid metabolic process"/>
    <property type="evidence" value="ECO:0007669"/>
    <property type="project" value="TreeGrafter"/>
</dbReference>
<dbReference type="Proteomes" id="UP001287286">
    <property type="component" value="Unassembled WGS sequence"/>
</dbReference>
<keyword evidence="6" id="KW-1185">Reference proteome</keyword>
<dbReference type="Pfam" id="PF00501">
    <property type="entry name" value="AMP-binding"/>
    <property type="match status" value="1"/>
</dbReference>
<reference evidence="3 6" key="4">
    <citation type="journal article" date="2024" name="Microbiol. Resour. Announc.">
        <title>Genome annotations for the ascomycete fungi Trichoderma harzianum, Trichoderma aggressivum, and Purpureocillium lilacinum.</title>
        <authorList>
            <person name="Beijen E.P.W."/>
            <person name="Ohm R.A."/>
        </authorList>
    </citation>
    <scope>NUCLEOTIDE SEQUENCE [LARGE SCALE GENOMIC DNA]</scope>
    <source>
        <strain evidence="3 6">CBS 150709</strain>
    </source>
</reference>
<gene>
    <name evidence="4" type="ORF">PCL_04701</name>
    <name evidence="3" type="ORF">Purlil1_10837</name>
</gene>
<evidence type="ECO:0000259" key="2">
    <source>
        <dbReference type="Pfam" id="PF00501"/>
    </source>
</evidence>